<proteinExistence type="predicted"/>
<dbReference type="Pfam" id="PF01476">
    <property type="entry name" value="LysM"/>
    <property type="match status" value="3"/>
</dbReference>
<keyword evidence="1" id="KW-0147">Chitin-binding</keyword>
<protein>
    <submittedName>
        <fullName evidence="7">Carbohydrate-binding module family 50 protein</fullName>
    </submittedName>
</protein>
<feature type="domain" description="LysM" evidence="6">
    <location>
        <begin position="402"/>
        <end position="448"/>
    </location>
</feature>
<feature type="signal peptide" evidence="5">
    <location>
        <begin position="1"/>
        <end position="20"/>
    </location>
</feature>
<dbReference type="PROSITE" id="PS51782">
    <property type="entry name" value="LYSM"/>
    <property type="match status" value="4"/>
</dbReference>
<dbReference type="SMART" id="SM00257">
    <property type="entry name" value="LysM"/>
    <property type="match status" value="4"/>
</dbReference>
<feature type="compositionally biased region" description="Low complexity" evidence="4">
    <location>
        <begin position="193"/>
        <end position="208"/>
    </location>
</feature>
<dbReference type="InterPro" id="IPR018392">
    <property type="entry name" value="LysM"/>
</dbReference>
<feature type="compositionally biased region" description="Low complexity" evidence="4">
    <location>
        <begin position="284"/>
        <end position="296"/>
    </location>
</feature>
<feature type="chain" id="PRO_5025558796" evidence="5">
    <location>
        <begin position="21"/>
        <end position="451"/>
    </location>
</feature>
<accession>A0A6A6XGR0</accession>
<keyword evidence="3" id="KW-0843">Virulence</keyword>
<feature type="domain" description="LysM" evidence="6">
    <location>
        <begin position="227"/>
        <end position="273"/>
    </location>
</feature>
<feature type="region of interest" description="Disordered" evidence="4">
    <location>
        <begin position="193"/>
        <end position="216"/>
    </location>
</feature>
<dbReference type="PANTHER" id="PTHR34997">
    <property type="entry name" value="AM15"/>
    <property type="match status" value="1"/>
</dbReference>
<evidence type="ECO:0000259" key="6">
    <source>
        <dbReference type="PROSITE" id="PS51782"/>
    </source>
</evidence>
<dbReference type="SUPFAM" id="SSF54106">
    <property type="entry name" value="LysM domain"/>
    <property type="match status" value="4"/>
</dbReference>
<evidence type="ECO:0000256" key="3">
    <source>
        <dbReference type="ARBA" id="ARBA00023026"/>
    </source>
</evidence>
<feature type="region of interest" description="Disordered" evidence="4">
    <location>
        <begin position="284"/>
        <end position="305"/>
    </location>
</feature>
<sequence>MYGLKFTAASFAALALQVTASPAVLRRGANPAYFADPATTKYCSWWYDNDGNTDCKTVPGMFDASFADFLRWNPLVDANCNNFNPSQSYCVEAFDEPTSPPVSVPTTKPPASTTTQTGNGITTPLPTQPVMVNNCNKFYKTVKDDSCAAILKANGITINQFFAWNSGVGADCTGMWADTYYCVGVIGSTPTATPSGTTKAPATTTSAGNGITTPQPTQPGMINSCNKFYKTVKDDSCAVIAKNFGISVLQFTTWNSGVGSDCTGMWADTYFCVGILGFTPTPSATTKPPAATTTSAGNGITTPLPTQPGMVGNCNRFYKTVKDDGCAAIASKNGISTAQFISWNSGVGSDCTGMWADTNYCIGIIGFTPTPTSKPPVSTTKPGNGVTTPLPTQDGMVTNCKTFHFVKKDESCDSIIKAAGITLAQFSKWNPAVGSTCTGMWAETYCCIAIL</sequence>
<evidence type="ECO:0000313" key="7">
    <source>
        <dbReference type="EMBL" id="KAF2795233.1"/>
    </source>
</evidence>
<organism evidence="7 8">
    <name type="scientific">Melanomma pulvis-pyrius CBS 109.77</name>
    <dbReference type="NCBI Taxonomy" id="1314802"/>
    <lineage>
        <taxon>Eukaryota</taxon>
        <taxon>Fungi</taxon>
        <taxon>Dikarya</taxon>
        <taxon>Ascomycota</taxon>
        <taxon>Pezizomycotina</taxon>
        <taxon>Dothideomycetes</taxon>
        <taxon>Pleosporomycetidae</taxon>
        <taxon>Pleosporales</taxon>
        <taxon>Melanommataceae</taxon>
        <taxon>Melanomma</taxon>
    </lineage>
</organism>
<keyword evidence="8" id="KW-1185">Reference proteome</keyword>
<gene>
    <name evidence="7" type="ORF">K505DRAFT_360370</name>
</gene>
<evidence type="ECO:0000256" key="1">
    <source>
        <dbReference type="ARBA" id="ARBA00022669"/>
    </source>
</evidence>
<dbReference type="Gene3D" id="3.10.350.10">
    <property type="entry name" value="LysM domain"/>
    <property type="match status" value="5"/>
</dbReference>
<feature type="compositionally biased region" description="Low complexity" evidence="4">
    <location>
        <begin position="104"/>
        <end position="123"/>
    </location>
</feature>
<dbReference type="GO" id="GO:0008061">
    <property type="term" value="F:chitin binding"/>
    <property type="evidence" value="ECO:0007669"/>
    <property type="project" value="UniProtKB-KW"/>
</dbReference>
<feature type="domain" description="LysM" evidence="6">
    <location>
        <begin position="316"/>
        <end position="362"/>
    </location>
</feature>
<evidence type="ECO:0000256" key="2">
    <source>
        <dbReference type="ARBA" id="ARBA00022729"/>
    </source>
</evidence>
<dbReference type="EMBL" id="MU001865">
    <property type="protein sequence ID" value="KAF2795233.1"/>
    <property type="molecule type" value="Genomic_DNA"/>
</dbReference>
<dbReference type="PANTHER" id="PTHR34997:SF2">
    <property type="entry name" value="LYSM DOMAIN-CONTAINING PROTEIN-RELATED"/>
    <property type="match status" value="1"/>
</dbReference>
<feature type="region of interest" description="Disordered" evidence="4">
    <location>
        <begin position="100"/>
        <end position="125"/>
    </location>
</feature>
<feature type="domain" description="LysM" evidence="6">
    <location>
        <begin position="137"/>
        <end position="183"/>
    </location>
</feature>
<dbReference type="AlphaFoldDB" id="A0A6A6XGR0"/>
<evidence type="ECO:0000313" key="8">
    <source>
        <dbReference type="Proteomes" id="UP000799757"/>
    </source>
</evidence>
<name>A0A6A6XGR0_9PLEO</name>
<dbReference type="CDD" id="cd00118">
    <property type="entry name" value="LysM"/>
    <property type="match status" value="3"/>
</dbReference>
<dbReference type="OrthoDB" id="2281372at2759"/>
<dbReference type="InterPro" id="IPR036779">
    <property type="entry name" value="LysM_dom_sf"/>
</dbReference>
<reference evidence="7" key="1">
    <citation type="journal article" date="2020" name="Stud. Mycol.">
        <title>101 Dothideomycetes genomes: a test case for predicting lifestyles and emergence of pathogens.</title>
        <authorList>
            <person name="Haridas S."/>
            <person name="Albert R."/>
            <person name="Binder M."/>
            <person name="Bloem J."/>
            <person name="Labutti K."/>
            <person name="Salamov A."/>
            <person name="Andreopoulos B."/>
            <person name="Baker S."/>
            <person name="Barry K."/>
            <person name="Bills G."/>
            <person name="Bluhm B."/>
            <person name="Cannon C."/>
            <person name="Castanera R."/>
            <person name="Culley D."/>
            <person name="Daum C."/>
            <person name="Ezra D."/>
            <person name="Gonzalez J."/>
            <person name="Henrissat B."/>
            <person name="Kuo A."/>
            <person name="Liang C."/>
            <person name="Lipzen A."/>
            <person name="Lutzoni F."/>
            <person name="Magnuson J."/>
            <person name="Mondo S."/>
            <person name="Nolan M."/>
            <person name="Ohm R."/>
            <person name="Pangilinan J."/>
            <person name="Park H.-J."/>
            <person name="Ramirez L."/>
            <person name="Alfaro M."/>
            <person name="Sun H."/>
            <person name="Tritt A."/>
            <person name="Yoshinaga Y."/>
            <person name="Zwiers L.-H."/>
            <person name="Turgeon B."/>
            <person name="Goodwin S."/>
            <person name="Spatafora J."/>
            <person name="Crous P."/>
            <person name="Grigoriev I."/>
        </authorList>
    </citation>
    <scope>NUCLEOTIDE SEQUENCE</scope>
    <source>
        <strain evidence="7">CBS 109.77</strain>
    </source>
</reference>
<evidence type="ECO:0000256" key="5">
    <source>
        <dbReference type="SAM" id="SignalP"/>
    </source>
</evidence>
<evidence type="ECO:0000256" key="4">
    <source>
        <dbReference type="SAM" id="MobiDB-lite"/>
    </source>
</evidence>
<keyword evidence="2 5" id="KW-0732">Signal</keyword>
<dbReference type="InterPro" id="IPR052210">
    <property type="entry name" value="LysM1-like"/>
</dbReference>
<dbReference type="Proteomes" id="UP000799757">
    <property type="component" value="Unassembled WGS sequence"/>
</dbReference>